<keyword evidence="3" id="KW-1185">Reference proteome</keyword>
<dbReference type="PANTHER" id="PTHR48228:SF5">
    <property type="entry name" value="ALPHA-METHYLACYL-COA RACEMASE"/>
    <property type="match status" value="1"/>
</dbReference>
<evidence type="ECO:0000313" key="2">
    <source>
        <dbReference type="EMBL" id="MBB4935303.1"/>
    </source>
</evidence>
<feature type="compositionally biased region" description="Low complexity" evidence="1">
    <location>
        <begin position="339"/>
        <end position="350"/>
    </location>
</feature>
<reference evidence="2 3" key="1">
    <citation type="submission" date="2020-08" db="EMBL/GenBank/DDBJ databases">
        <title>Sequencing the genomes of 1000 actinobacteria strains.</title>
        <authorList>
            <person name="Klenk H.-P."/>
        </authorList>
    </citation>
    <scope>NUCLEOTIDE SEQUENCE [LARGE SCALE GENOMIC DNA]</scope>
    <source>
        <strain evidence="2 3">DSM 102030</strain>
    </source>
</reference>
<accession>A0A7W7RPL0</accession>
<gene>
    <name evidence="2" type="ORF">F4561_006197</name>
</gene>
<dbReference type="EMBL" id="JACHJT010000002">
    <property type="protein sequence ID" value="MBB4935303.1"/>
    <property type="molecule type" value="Genomic_DNA"/>
</dbReference>
<dbReference type="PANTHER" id="PTHR48228">
    <property type="entry name" value="SUCCINYL-COA--D-CITRAMALATE COA-TRANSFERASE"/>
    <property type="match status" value="1"/>
</dbReference>
<keyword evidence="2" id="KW-0808">Transferase</keyword>
<dbReference type="InterPro" id="IPR044855">
    <property type="entry name" value="CoA-Trfase_III_dom3_sf"/>
</dbReference>
<name>A0A7W7RPL0_9ACTN</name>
<dbReference type="InterPro" id="IPR003673">
    <property type="entry name" value="CoA-Trfase_fam_III"/>
</dbReference>
<dbReference type="RefSeq" id="WP_184585052.1">
    <property type="nucleotide sequence ID" value="NZ_JACHJT010000002.1"/>
</dbReference>
<proteinExistence type="predicted"/>
<dbReference type="AlphaFoldDB" id="A0A7W7RPL0"/>
<sequence>MSETGLPLDGVRVLDLSTLLPGPMATLLLAEAGAEVTKVERPGRGDEMRGYQPRLGEDSANFVLLNRGKGSVTMDLRDPATRDALLDRARDTDVWVEQNRPGVMDRLGLGYADVSAVNPAIVYCSITGYGQHGPDAGRAGHDLNYLAESGLLGDAVDRNGAPHLPPTVIADIAGGSYPAVLNILLALMRRDRTGRGVHLDISMTHSLQTLAYSAVATRAGSGSWPEAGRGLLTGGSPRYAIYRTADDRFLAAAPLEQRFWERFAALVGLPAGDQDETGREQEVLDEVARLVRARTAAEWERTFAGEDVCCSVVATFAEAEDAQRLRSDPEYRVAGAGGPDAPALGVPLAPELRHAPGTRRAPAFSDPAPPERPA</sequence>
<dbReference type="Gene3D" id="3.40.50.10540">
    <property type="entry name" value="Crotonobetainyl-coa:carnitine coa-transferase, domain 1"/>
    <property type="match status" value="1"/>
</dbReference>
<dbReference type="InterPro" id="IPR023606">
    <property type="entry name" value="CoA-Trfase_III_dom_1_sf"/>
</dbReference>
<dbReference type="Gene3D" id="3.30.1540.10">
    <property type="entry name" value="formyl-coa transferase, domain 3"/>
    <property type="match status" value="1"/>
</dbReference>
<dbReference type="SUPFAM" id="SSF89796">
    <property type="entry name" value="CoA-transferase family III (CaiB/BaiF)"/>
    <property type="match status" value="1"/>
</dbReference>
<organism evidence="2 3">
    <name type="scientific">Lipingzhangella halophila</name>
    <dbReference type="NCBI Taxonomy" id="1783352"/>
    <lineage>
        <taxon>Bacteria</taxon>
        <taxon>Bacillati</taxon>
        <taxon>Actinomycetota</taxon>
        <taxon>Actinomycetes</taxon>
        <taxon>Streptosporangiales</taxon>
        <taxon>Nocardiopsidaceae</taxon>
        <taxon>Lipingzhangella</taxon>
    </lineage>
</organism>
<dbReference type="InterPro" id="IPR050509">
    <property type="entry name" value="CoA-transferase_III"/>
</dbReference>
<dbReference type="Pfam" id="PF02515">
    <property type="entry name" value="CoA_transf_3"/>
    <property type="match status" value="1"/>
</dbReference>
<protein>
    <submittedName>
        <fullName evidence="2">Crotonobetainyl-CoA:carnitine CoA-transferase CaiB-like acyl-CoA transferase</fullName>
    </submittedName>
</protein>
<evidence type="ECO:0000313" key="3">
    <source>
        <dbReference type="Proteomes" id="UP000523007"/>
    </source>
</evidence>
<dbReference type="Proteomes" id="UP000523007">
    <property type="component" value="Unassembled WGS sequence"/>
</dbReference>
<comment type="caution">
    <text evidence="2">The sequence shown here is derived from an EMBL/GenBank/DDBJ whole genome shotgun (WGS) entry which is preliminary data.</text>
</comment>
<feature type="region of interest" description="Disordered" evidence="1">
    <location>
        <begin position="331"/>
        <end position="374"/>
    </location>
</feature>
<dbReference type="GO" id="GO:0016740">
    <property type="term" value="F:transferase activity"/>
    <property type="evidence" value="ECO:0007669"/>
    <property type="project" value="UniProtKB-KW"/>
</dbReference>
<evidence type="ECO:0000256" key="1">
    <source>
        <dbReference type="SAM" id="MobiDB-lite"/>
    </source>
</evidence>